<dbReference type="CDD" id="cd19157">
    <property type="entry name" value="AKR_AKR5G1-3"/>
    <property type="match status" value="1"/>
</dbReference>
<dbReference type="PANTHER" id="PTHR43827">
    <property type="entry name" value="2,5-DIKETO-D-GLUCONIC ACID REDUCTASE"/>
    <property type="match status" value="1"/>
</dbReference>
<evidence type="ECO:0000256" key="5">
    <source>
        <dbReference type="PIRSR" id="PIRSR000097-2"/>
    </source>
</evidence>
<organism evidence="8 9">
    <name type="scientific">Paenibacillus lycopersici</name>
    <dbReference type="NCBI Taxonomy" id="2704462"/>
    <lineage>
        <taxon>Bacteria</taxon>
        <taxon>Bacillati</taxon>
        <taxon>Bacillota</taxon>
        <taxon>Bacilli</taxon>
        <taxon>Bacillales</taxon>
        <taxon>Paenibacillaceae</taxon>
        <taxon>Paenibacillus</taxon>
    </lineage>
</organism>
<dbReference type="Gene3D" id="3.20.20.100">
    <property type="entry name" value="NADP-dependent oxidoreductase domain"/>
    <property type="match status" value="1"/>
</dbReference>
<dbReference type="PRINTS" id="PR00069">
    <property type="entry name" value="ALDKETRDTASE"/>
</dbReference>
<dbReference type="PANTHER" id="PTHR43827:SF3">
    <property type="entry name" value="NADP-DEPENDENT OXIDOREDUCTASE DOMAIN-CONTAINING PROTEIN"/>
    <property type="match status" value="1"/>
</dbReference>
<name>A0A6C0G6Q3_9BACL</name>
<evidence type="ECO:0000256" key="6">
    <source>
        <dbReference type="PIRSR" id="PIRSR000097-3"/>
    </source>
</evidence>
<dbReference type="PROSITE" id="PS00798">
    <property type="entry name" value="ALDOKETO_REDUCTASE_1"/>
    <property type="match status" value="1"/>
</dbReference>
<dbReference type="Pfam" id="PF00248">
    <property type="entry name" value="Aldo_ket_red"/>
    <property type="match status" value="1"/>
</dbReference>
<proteinExistence type="inferred from homology"/>
<dbReference type="InterPro" id="IPR023210">
    <property type="entry name" value="NADP_OxRdtase_dom"/>
</dbReference>
<evidence type="ECO:0000256" key="2">
    <source>
        <dbReference type="ARBA" id="ARBA00022857"/>
    </source>
</evidence>
<gene>
    <name evidence="8" type="ORF">GXP70_28915</name>
</gene>
<dbReference type="PROSITE" id="PS00062">
    <property type="entry name" value="ALDOKETO_REDUCTASE_2"/>
    <property type="match status" value="1"/>
</dbReference>
<dbReference type="PIRSF" id="PIRSF000097">
    <property type="entry name" value="AKR"/>
    <property type="match status" value="1"/>
</dbReference>
<dbReference type="FunFam" id="3.20.20.100:FF:000015">
    <property type="entry name" value="Oxidoreductase, aldo/keto reductase family"/>
    <property type="match status" value="1"/>
</dbReference>
<dbReference type="InterPro" id="IPR020471">
    <property type="entry name" value="AKR"/>
</dbReference>
<sequence length="274" mass="30993">MQQLDQQVVLRNGVPMPSLGFGVWQLQDGREVSEAVRTALEVGYRSFDTASFYGNETGVGKAIKESGIAREDIFVTTKVWNQDHGYEQTLRAFEASRRKLGLDVIDLYLVHWPVKGKYAETWRALEHLYREGYARAIGVSNFQTYHLDHLLETCSIVPMVNQVEFHPLLAQKELRAYCAEHGIQPEAWGPLMSGRLGRAQVAEMAAKYGKTPAQIVLRWDIQHGVVTIPKSANRSRMIENAGIFDFALSDEDMAALDAMNRNRRFGADPDNFNF</sequence>
<dbReference type="InterPro" id="IPR044500">
    <property type="entry name" value="AKR5G"/>
</dbReference>
<evidence type="ECO:0000256" key="3">
    <source>
        <dbReference type="ARBA" id="ARBA00023002"/>
    </source>
</evidence>
<dbReference type="RefSeq" id="WP_162360140.1">
    <property type="nucleotide sequence ID" value="NZ_CP048209.1"/>
</dbReference>
<dbReference type="SUPFAM" id="SSF51430">
    <property type="entry name" value="NAD(P)-linked oxidoreductase"/>
    <property type="match status" value="1"/>
</dbReference>
<feature type="domain" description="NADP-dependent oxidoreductase" evidence="7">
    <location>
        <begin position="19"/>
        <end position="260"/>
    </location>
</feature>
<accession>A0A6C0G6Q3</accession>
<feature type="site" description="Lowers pKa of active site Tyr" evidence="6">
    <location>
        <position position="78"/>
    </location>
</feature>
<dbReference type="GO" id="GO:0016616">
    <property type="term" value="F:oxidoreductase activity, acting on the CH-OH group of donors, NAD or NADP as acceptor"/>
    <property type="evidence" value="ECO:0007669"/>
    <property type="project" value="UniProtKB-ARBA"/>
</dbReference>
<reference evidence="8 9" key="1">
    <citation type="submission" date="2020-01" db="EMBL/GenBank/DDBJ databases">
        <title>Paenibacillus sp. nov., isolated from tomato rhizosphere.</title>
        <authorList>
            <person name="Weon H.-Y."/>
            <person name="Lee S.A."/>
        </authorList>
    </citation>
    <scope>NUCLEOTIDE SEQUENCE [LARGE SCALE GENOMIC DNA]</scope>
    <source>
        <strain evidence="8 9">12200R-189</strain>
    </source>
</reference>
<protein>
    <submittedName>
        <fullName evidence="8">Aldo/keto reductase</fullName>
    </submittedName>
</protein>
<keyword evidence="3" id="KW-0560">Oxidoreductase</keyword>
<comment type="similarity">
    <text evidence="1">Belongs to the aldo/keto reductase family.</text>
</comment>
<keyword evidence="9" id="KW-1185">Reference proteome</keyword>
<dbReference type="InterPro" id="IPR018170">
    <property type="entry name" value="Aldo/ket_reductase_CS"/>
</dbReference>
<dbReference type="KEGG" id="plyc:GXP70_28915"/>
<keyword evidence="2" id="KW-0521">NADP</keyword>
<dbReference type="PROSITE" id="PS00063">
    <property type="entry name" value="ALDOKETO_REDUCTASE_3"/>
    <property type="match status" value="1"/>
</dbReference>
<feature type="binding site" evidence="5">
    <location>
        <position position="111"/>
    </location>
    <ligand>
        <name>substrate</name>
    </ligand>
</feature>
<dbReference type="InterPro" id="IPR036812">
    <property type="entry name" value="NAD(P)_OxRdtase_dom_sf"/>
</dbReference>
<evidence type="ECO:0000256" key="4">
    <source>
        <dbReference type="PIRSR" id="PIRSR000097-1"/>
    </source>
</evidence>
<dbReference type="Proteomes" id="UP000476064">
    <property type="component" value="Chromosome"/>
</dbReference>
<evidence type="ECO:0000313" key="8">
    <source>
        <dbReference type="EMBL" id="QHT63580.1"/>
    </source>
</evidence>
<evidence type="ECO:0000259" key="7">
    <source>
        <dbReference type="Pfam" id="PF00248"/>
    </source>
</evidence>
<dbReference type="AlphaFoldDB" id="A0A6C0G6Q3"/>
<dbReference type="EMBL" id="CP048209">
    <property type="protein sequence ID" value="QHT63580.1"/>
    <property type="molecule type" value="Genomic_DNA"/>
</dbReference>
<evidence type="ECO:0000313" key="9">
    <source>
        <dbReference type="Proteomes" id="UP000476064"/>
    </source>
</evidence>
<evidence type="ECO:0000256" key="1">
    <source>
        <dbReference type="ARBA" id="ARBA00007905"/>
    </source>
</evidence>
<feature type="active site" description="Proton donor" evidence="4">
    <location>
        <position position="53"/>
    </location>
</feature>